<dbReference type="RefSeq" id="WP_272089944.1">
    <property type="nucleotide sequence ID" value="NZ_JAQNDL010000003.1"/>
</dbReference>
<feature type="signal peptide" evidence="1">
    <location>
        <begin position="1"/>
        <end position="26"/>
    </location>
</feature>
<dbReference type="EMBL" id="JAQNDL010000003">
    <property type="protein sequence ID" value="MDC0721441.1"/>
    <property type="molecule type" value="Genomic_DNA"/>
</dbReference>
<keyword evidence="1" id="KW-0732">Signal</keyword>
<dbReference type="Proteomes" id="UP001221686">
    <property type="component" value="Unassembled WGS sequence"/>
</dbReference>
<keyword evidence="3" id="KW-1185">Reference proteome</keyword>
<organism evidence="2 3">
    <name type="scientific">Nannocystis bainbridge</name>
    <dbReference type="NCBI Taxonomy" id="2995303"/>
    <lineage>
        <taxon>Bacteria</taxon>
        <taxon>Pseudomonadati</taxon>
        <taxon>Myxococcota</taxon>
        <taxon>Polyangia</taxon>
        <taxon>Nannocystales</taxon>
        <taxon>Nannocystaceae</taxon>
        <taxon>Nannocystis</taxon>
    </lineage>
</organism>
<name>A0ABT5E9J9_9BACT</name>
<evidence type="ECO:0000256" key="1">
    <source>
        <dbReference type="SAM" id="SignalP"/>
    </source>
</evidence>
<evidence type="ECO:0000313" key="3">
    <source>
        <dbReference type="Proteomes" id="UP001221686"/>
    </source>
</evidence>
<sequence>MSRTISHLFTVFAFSAAASMATPAHALIDLCPLLGIGCGEDDGDDDIDLGLGECFDIDLDLGADCIVIDDLDELVCDPVSVAEACLVQLGPGPDIHDFADCLGDMVALCEAEIEDGGALFCDGLFVGADACLLGLIDLDIDIDIDLFPDVDLVPDLEFDECTDLGFDLETDCEVQEGLDCLAQCDPIAVEPACSVQLDFNDDLHLFAFCAAELMSDCLEACVTGGALFCDGDIYVGPSSCL</sequence>
<accession>A0ABT5E9J9</accession>
<protein>
    <submittedName>
        <fullName evidence="2">Uncharacterized protein</fullName>
    </submittedName>
</protein>
<gene>
    <name evidence="2" type="ORF">POL25_31330</name>
</gene>
<reference evidence="2 3" key="1">
    <citation type="submission" date="2022-11" db="EMBL/GenBank/DDBJ databases">
        <title>Minimal conservation of predation-associated metabolite biosynthetic gene clusters underscores biosynthetic potential of Myxococcota including descriptions for ten novel species: Archangium lansinium sp. nov., Myxococcus landrumus sp. nov., Nannocystis bai.</title>
        <authorList>
            <person name="Ahearne A."/>
            <person name="Stevens C."/>
            <person name="Dowd S."/>
        </authorList>
    </citation>
    <scope>NUCLEOTIDE SEQUENCE [LARGE SCALE GENOMIC DNA]</scope>
    <source>
        <strain evidence="2 3">BB15-2</strain>
    </source>
</reference>
<evidence type="ECO:0000313" key="2">
    <source>
        <dbReference type="EMBL" id="MDC0721441.1"/>
    </source>
</evidence>
<proteinExistence type="predicted"/>
<feature type="chain" id="PRO_5046862297" evidence="1">
    <location>
        <begin position="27"/>
        <end position="241"/>
    </location>
</feature>
<comment type="caution">
    <text evidence="2">The sequence shown here is derived from an EMBL/GenBank/DDBJ whole genome shotgun (WGS) entry which is preliminary data.</text>
</comment>